<sequence>MKKFLKPTIWKILTTFFFLLIDNFISFGQPQFSFYNYFCSPILSATIGMEGDGRLICSRLGLNWVKLVVAIILFYILASLIALIPKKILKFVGWAILIIIVVGFIILFVGGIKF</sequence>
<reference evidence="2 3" key="1">
    <citation type="submission" date="2017-09" db="EMBL/GenBank/DDBJ databases">
        <title>Depth-based differentiation of microbial function through sediment-hosted aquifers and enrichment of novel symbionts in the deep terrestrial subsurface.</title>
        <authorList>
            <person name="Probst A.J."/>
            <person name="Ladd B."/>
            <person name="Jarett J.K."/>
            <person name="Geller-Mcgrath D.E."/>
            <person name="Sieber C.M."/>
            <person name="Emerson J.B."/>
            <person name="Anantharaman K."/>
            <person name="Thomas B.C."/>
            <person name="Malmstrom R."/>
            <person name="Stieglmeier M."/>
            <person name="Klingl A."/>
            <person name="Woyke T."/>
            <person name="Ryan C.M."/>
            <person name="Banfield J.F."/>
        </authorList>
    </citation>
    <scope>NUCLEOTIDE SEQUENCE [LARGE SCALE GENOMIC DNA]</scope>
    <source>
        <strain evidence="2">CG23_combo_of_CG06-09_8_20_14_all_54_14</strain>
    </source>
</reference>
<evidence type="ECO:0000256" key="1">
    <source>
        <dbReference type="SAM" id="Phobius"/>
    </source>
</evidence>
<accession>A0A2G9ZA81</accession>
<gene>
    <name evidence="2" type="ORF">COX26_00720</name>
</gene>
<name>A0A2G9ZA81_9BACT</name>
<organism evidence="2 3">
    <name type="scientific">Candidatus Jorgensenbacteria bacterium CG23_combo_of_CG06-09_8_20_14_all_54_14</name>
    <dbReference type="NCBI Taxonomy" id="1974595"/>
    <lineage>
        <taxon>Bacteria</taxon>
        <taxon>Candidatus Joergenseniibacteriota</taxon>
    </lineage>
</organism>
<keyword evidence="1" id="KW-0812">Transmembrane</keyword>
<keyword evidence="1" id="KW-1133">Transmembrane helix</keyword>
<proteinExistence type="predicted"/>
<evidence type="ECO:0000313" key="3">
    <source>
        <dbReference type="Proteomes" id="UP000228812"/>
    </source>
</evidence>
<feature type="transmembrane region" description="Helical" evidence="1">
    <location>
        <begin position="64"/>
        <end position="84"/>
    </location>
</feature>
<dbReference type="Proteomes" id="UP000228812">
    <property type="component" value="Unassembled WGS sequence"/>
</dbReference>
<evidence type="ECO:0000313" key="2">
    <source>
        <dbReference type="EMBL" id="PIP30057.1"/>
    </source>
</evidence>
<protein>
    <submittedName>
        <fullName evidence="2">Uncharacterized protein</fullName>
    </submittedName>
</protein>
<comment type="caution">
    <text evidence="2">The sequence shown here is derived from an EMBL/GenBank/DDBJ whole genome shotgun (WGS) entry which is preliminary data.</text>
</comment>
<dbReference type="AlphaFoldDB" id="A0A2G9ZA81"/>
<feature type="transmembrane region" description="Helical" evidence="1">
    <location>
        <begin position="91"/>
        <end position="112"/>
    </location>
</feature>
<dbReference type="EMBL" id="PCRZ01000015">
    <property type="protein sequence ID" value="PIP30057.1"/>
    <property type="molecule type" value="Genomic_DNA"/>
</dbReference>
<keyword evidence="1" id="KW-0472">Membrane</keyword>